<name>A0A6A5H7E0_CAERE</name>
<sequence>MRLPTLFTVNFLINSFRKVESTPTHHDTPAPIQNRGARNYFNLSTTAELLVASRRLYIKYQDRTTPAHYTSSCDPRVDQLPLRRYTPSVHQVRTTLAIYNNSIDPPVAIPSRYILVRNDWSSRSADANGAPEAVIDQLPPFLGFNVIEHHHTSIPQLLPRIVVPEVIFTHRQPRKLILETLIASRRLYIKYQARTTSAHYTSSFDPRLQFPLDRFSSATIGPRDPLMQIELPKQGAARQYELAVSIVFFW</sequence>
<evidence type="ECO:0000313" key="1">
    <source>
        <dbReference type="EMBL" id="KAF1762801.1"/>
    </source>
</evidence>
<dbReference type="KEGG" id="crq:GCK72_011064"/>
<reference evidence="1 2" key="1">
    <citation type="submission" date="2019-12" db="EMBL/GenBank/DDBJ databases">
        <title>Chromosome-level assembly of the Caenorhabditis remanei genome.</title>
        <authorList>
            <person name="Teterina A.A."/>
            <person name="Willis J.H."/>
            <person name="Phillips P.C."/>
        </authorList>
    </citation>
    <scope>NUCLEOTIDE SEQUENCE [LARGE SCALE GENOMIC DNA]</scope>
    <source>
        <strain evidence="1 2">PX506</strain>
        <tissue evidence="1">Whole organism</tissue>
    </source>
</reference>
<dbReference type="CTD" id="78775070"/>
<dbReference type="EMBL" id="WUAV01000003">
    <property type="protein sequence ID" value="KAF1762801.1"/>
    <property type="molecule type" value="Genomic_DNA"/>
</dbReference>
<evidence type="ECO:0000313" key="2">
    <source>
        <dbReference type="Proteomes" id="UP000483820"/>
    </source>
</evidence>
<accession>A0A6A5H7E0</accession>
<protein>
    <submittedName>
        <fullName evidence="1">Uncharacterized protein</fullName>
    </submittedName>
</protein>
<dbReference type="RefSeq" id="XP_053587767.1">
    <property type="nucleotide sequence ID" value="XM_053728190.1"/>
</dbReference>
<dbReference type="GeneID" id="78775070"/>
<dbReference type="Proteomes" id="UP000483820">
    <property type="component" value="Chromosome III"/>
</dbReference>
<organism evidence="1 2">
    <name type="scientific">Caenorhabditis remanei</name>
    <name type="common">Caenorhabditis vulgaris</name>
    <dbReference type="NCBI Taxonomy" id="31234"/>
    <lineage>
        <taxon>Eukaryota</taxon>
        <taxon>Metazoa</taxon>
        <taxon>Ecdysozoa</taxon>
        <taxon>Nematoda</taxon>
        <taxon>Chromadorea</taxon>
        <taxon>Rhabditida</taxon>
        <taxon>Rhabditina</taxon>
        <taxon>Rhabditomorpha</taxon>
        <taxon>Rhabditoidea</taxon>
        <taxon>Rhabditidae</taxon>
        <taxon>Peloderinae</taxon>
        <taxon>Caenorhabditis</taxon>
    </lineage>
</organism>
<gene>
    <name evidence="1" type="ORF">GCK72_011064</name>
</gene>
<proteinExistence type="predicted"/>
<comment type="caution">
    <text evidence="1">The sequence shown here is derived from an EMBL/GenBank/DDBJ whole genome shotgun (WGS) entry which is preliminary data.</text>
</comment>
<dbReference type="AlphaFoldDB" id="A0A6A5H7E0"/>